<comment type="caution">
    <text evidence="4">The sequence shown here is derived from an EMBL/GenBank/DDBJ whole genome shotgun (WGS) entry which is preliminary data.</text>
</comment>
<dbReference type="CDD" id="cd20707">
    <property type="entry name" value="MIX_III"/>
    <property type="match status" value="1"/>
</dbReference>
<feature type="transmembrane region" description="Helical" evidence="2">
    <location>
        <begin position="1070"/>
        <end position="1092"/>
    </location>
</feature>
<proteinExistence type="predicted"/>
<feature type="transmembrane region" description="Helical" evidence="2">
    <location>
        <begin position="1104"/>
        <end position="1130"/>
    </location>
</feature>
<evidence type="ECO:0000259" key="3">
    <source>
        <dbReference type="Pfam" id="PF20249"/>
    </source>
</evidence>
<reference evidence="4 5" key="1">
    <citation type="submission" date="2018-10" db="EMBL/GenBank/DDBJ databases">
        <title>Genomic Encyclopedia of Type Strains, Phase IV (KMG-IV): sequencing the most valuable type-strain genomes for metagenomic binning, comparative biology and taxonomic classification.</title>
        <authorList>
            <person name="Goeker M."/>
        </authorList>
    </citation>
    <scope>NUCLEOTIDE SEQUENCE [LARGE SCALE GENOMIC DNA]</scope>
    <source>
        <strain evidence="4 5">DSM 22228</strain>
    </source>
</reference>
<keyword evidence="5" id="KW-1185">Reference proteome</keyword>
<name>A0A495RFE1_9GAMM</name>
<keyword evidence="2" id="KW-0812">Transmembrane</keyword>
<feature type="transmembrane region" description="Helical" evidence="2">
    <location>
        <begin position="1136"/>
        <end position="1156"/>
    </location>
</feature>
<evidence type="ECO:0000256" key="2">
    <source>
        <dbReference type="SAM" id="Phobius"/>
    </source>
</evidence>
<protein>
    <recommendedName>
        <fullName evidence="3">Toxin VasX N-terminal region domain-containing protein</fullName>
    </recommendedName>
</protein>
<organism evidence="4 5">
    <name type="scientific">Orbus hercynius</name>
    <dbReference type="NCBI Taxonomy" id="593135"/>
    <lineage>
        <taxon>Bacteria</taxon>
        <taxon>Pseudomonadati</taxon>
        <taxon>Pseudomonadota</taxon>
        <taxon>Gammaproteobacteria</taxon>
        <taxon>Orbales</taxon>
        <taxon>Orbaceae</taxon>
        <taxon>Orbus</taxon>
    </lineage>
</organism>
<dbReference type="InterPro" id="IPR046864">
    <property type="entry name" value="VasX_N"/>
</dbReference>
<dbReference type="RefSeq" id="WP_121145175.1">
    <property type="nucleotide sequence ID" value="NZ_RBWY01000002.1"/>
</dbReference>
<evidence type="ECO:0000256" key="1">
    <source>
        <dbReference type="SAM" id="Coils"/>
    </source>
</evidence>
<gene>
    <name evidence="4" type="ORF">DES39_1527</name>
</gene>
<keyword evidence="2" id="KW-1133">Transmembrane helix</keyword>
<accession>A0A495RFE1</accession>
<keyword evidence="1" id="KW-0175">Coiled coil</keyword>
<dbReference type="OrthoDB" id="6178961at2"/>
<dbReference type="EMBL" id="RBWY01000002">
    <property type="protein sequence ID" value="RKS86101.1"/>
    <property type="molecule type" value="Genomic_DNA"/>
</dbReference>
<keyword evidence="2" id="KW-0472">Membrane</keyword>
<dbReference type="Proteomes" id="UP000278542">
    <property type="component" value="Unassembled WGS sequence"/>
</dbReference>
<evidence type="ECO:0000313" key="5">
    <source>
        <dbReference type="Proteomes" id="UP000278542"/>
    </source>
</evidence>
<feature type="domain" description="Toxin VasX N-terminal region" evidence="3">
    <location>
        <begin position="40"/>
        <end position="192"/>
    </location>
</feature>
<evidence type="ECO:0000313" key="4">
    <source>
        <dbReference type="EMBL" id="RKS86101.1"/>
    </source>
</evidence>
<sequence>MDKNQLTEAQKQQQKLAELEDKIIYEESEKKGSALASGGCGVCARKGFPIFLARKAPISKDYAFIGNSDNIVSLASDNREPNVALSTHRYVYRTLRTGYVYILVYNSTLVKGKKIGWEFLGYEVTPSGVFRHKKISDLKERNVKEIPTKCTNDDNHHIPGSFITIDTSVHQGEAYIAYTRRAWSQGTIDNYLKLINNETVSIELPSRTQQTMTLTSALKRFTKITLNAAAFLDAKQLTQSGSRSFAFSELKANNLLLELAADPNTIHYHNAEKKQRNTKGLITAHQFNSLRDIVKVKETCSYAQTTHVIDAQIEKFEKSKKYQVPVVVIEDPFGVAEELSLQRQLKVEPVTQMVVEAETRYSKKLAANYDKVLSSTSRLDTQFDEMIAEYKKNHESEAGIMYEGEGIRYKSTTHHGSGHMVDEADGDYFLSESYYKQYNSVIESGISYGYFNEKRLHLRKTFSLINEYRNQIESTEMANAQDIVYYDYQFTGPDVSGDFIMSDHYLSRGYEEVGISEADKKTHLAEMNKGWFNLNYYYGVRAFRQNGTAFAQAEKKIAKERAKYDSLLASHRESEFISQEQQQYAALTDSINLHSQDFFHYLTWLFGYRECSKYAPKKITVYNDCYFWLIECDTNASNNHVGYLSDFLKLIDFTCLGDIRSPEQTAVWEMLLNNHDSIYYRLLDGQQESLWQLVLNLRLENLTSELSQHTNIQQALANNKGKSAVELWNESIKRQEDAQARLNQQTEQILQKFETKEYAGKLDGSYFWEKGRLMLELYSMLVARASSGIANRPYEQKTNNDEKANKRQFMYIFAQSALVIRGDILFYFQLQAIPATELHYAMRYFAANHDDSDNLAQINYTVPSADAGSTTDWDFVQVNTDAFDLLLKLAEIANDDAVRTTGTAFAQLLKTYFTLPPAENELDAAIRFAILDRRFKDLKIATFNKLKADHGSTFSQSITDAKLNDERGTAREIKFAAAKLLVAGLNAVATQMAYSDNLEKLADAQLGETLRTEIKRDVTFGFYKVMAGYTNLVNEALGFAGVSIPNALRTSIQTNVTINSLTNGVFKTTAAATAFLGVVTSLITIAEGFFIIQKGMKKVGKVRDIYIIAGSLQMLAGVASLIQSVGLLFFAGPIGLALFVLSLILGVAASIVLYVFKDESEDWDKMQTWFNRCLFGQWQYQHQGQPYPPTYDGMAIAVNDYLVARMKLNAVIQLEKDHIYYAESMRAYSNPYNNARVAKRSLESLSRELYISLALPNYRQKISEYEGAVRLFHGKSSELVTLGITKGESYPELKLAEEQPTDLLIKRGEPFKPVEREVDLVPSKVGKVESYADAINPQTDEKLGYFQVFYKVGEYHADGDMEVYLQLKYWPQGKRSVTKDKKTVDNKPLFLFYTYKHSYNAWTGLQ</sequence>
<feature type="coiled-coil region" evidence="1">
    <location>
        <begin position="2"/>
        <end position="29"/>
    </location>
</feature>
<feature type="coiled-coil region" evidence="1">
    <location>
        <begin position="699"/>
        <end position="752"/>
    </location>
</feature>
<dbReference type="Pfam" id="PF20249">
    <property type="entry name" value="VasX_N"/>
    <property type="match status" value="1"/>
</dbReference>